<dbReference type="RefSeq" id="WP_084219644.1">
    <property type="nucleotide sequence ID" value="NZ_JXRP01000006.1"/>
</dbReference>
<feature type="domain" description="Oligogalacturonate lyase" evidence="1">
    <location>
        <begin position="3"/>
        <end position="382"/>
    </location>
</feature>
<proteinExistence type="predicted"/>
<evidence type="ECO:0000259" key="1">
    <source>
        <dbReference type="Pfam" id="PF14583"/>
    </source>
</evidence>
<dbReference type="STRING" id="889306.KP78_04930"/>
<accession>A0A0C2W7X5</accession>
<dbReference type="AlphaFoldDB" id="A0A0C2W7X5"/>
<dbReference type="PANTHER" id="PTHR36842:SF1">
    <property type="entry name" value="PROTEIN TOLB"/>
    <property type="match status" value="1"/>
</dbReference>
<dbReference type="EMBL" id="JXRP01000006">
    <property type="protein sequence ID" value="KIL52123.1"/>
    <property type="molecule type" value="Genomic_DNA"/>
</dbReference>
<dbReference type="Pfam" id="PF14583">
    <property type="entry name" value="Pectate_lyase22"/>
    <property type="match status" value="1"/>
</dbReference>
<dbReference type="Gene3D" id="2.130.10.10">
    <property type="entry name" value="YVTN repeat-like/Quinoprotein amine dehydrogenase"/>
    <property type="match status" value="1"/>
</dbReference>
<dbReference type="InterPro" id="IPR015943">
    <property type="entry name" value="WD40/YVTN_repeat-like_dom_sf"/>
</dbReference>
<comment type="caution">
    <text evidence="2">The sequence shown here is derived from an EMBL/GenBank/DDBJ whole genome shotgun (WGS) entry which is preliminary data.</text>
</comment>
<keyword evidence="3" id="KW-1185">Reference proteome</keyword>
<dbReference type="PANTHER" id="PTHR36842">
    <property type="entry name" value="PROTEIN TOLB HOMOLOG"/>
    <property type="match status" value="1"/>
</dbReference>
<dbReference type="GO" id="GO:0047487">
    <property type="term" value="F:oligogalacturonide lyase activity"/>
    <property type="evidence" value="ECO:0007669"/>
    <property type="project" value="InterPro"/>
</dbReference>
<organism evidence="2 3">
    <name type="scientific">Jeotgalibacillus soli</name>
    <dbReference type="NCBI Taxonomy" id="889306"/>
    <lineage>
        <taxon>Bacteria</taxon>
        <taxon>Bacillati</taxon>
        <taxon>Bacillota</taxon>
        <taxon>Bacilli</taxon>
        <taxon>Bacillales</taxon>
        <taxon>Caryophanaceae</taxon>
        <taxon>Jeotgalibacillus</taxon>
    </lineage>
</organism>
<dbReference type="SUPFAM" id="SSF82171">
    <property type="entry name" value="DPP6 N-terminal domain-like"/>
    <property type="match status" value="1"/>
</dbReference>
<evidence type="ECO:0000313" key="2">
    <source>
        <dbReference type="EMBL" id="KIL52123.1"/>
    </source>
</evidence>
<protein>
    <recommendedName>
        <fullName evidence="1">Oligogalacturonate lyase domain-containing protein</fullName>
    </recommendedName>
</protein>
<reference evidence="2 3" key="1">
    <citation type="submission" date="2015-01" db="EMBL/GenBank/DDBJ databases">
        <title>Genome sequencing of Jeotgalibacillus soli.</title>
        <authorList>
            <person name="Goh K.M."/>
            <person name="Chan K.-G."/>
            <person name="Yaakop A.S."/>
            <person name="Ee R."/>
            <person name="Gan H.M."/>
            <person name="Chan C.S."/>
        </authorList>
    </citation>
    <scope>NUCLEOTIDE SEQUENCE [LARGE SCALE GENOMIC DNA]</scope>
    <source>
        <strain evidence="2 3">P9</strain>
    </source>
</reference>
<gene>
    <name evidence="2" type="ORF">KP78_04930</name>
</gene>
<dbReference type="PATRIC" id="fig|889306.3.peg.492"/>
<dbReference type="OrthoDB" id="8432779at2"/>
<dbReference type="Proteomes" id="UP000031938">
    <property type="component" value="Unassembled WGS sequence"/>
</dbReference>
<sequence>MIGKRYPSEKRMYLDQKTGKQVWQLTSVENNFHFYFTDNSFSLGDQEIYFLSDRSSHHPEHYNLFKMDLGTGEMTQLTDEEKGIAPGLHTKTPDSELVVYVTGNQIKTLDTKTLRSKIIYEENNHVHLGHPHIAPNKKYIGIARNEKVDVPRGANYKGFTETMYAVKKSWISLIHLDGTKKYDVFMDTHWLGHFQFSPKDSTAAIFCHEGPWNLVQQRIWLLDITSRSVEPLFRQGEDDCIGHEFWTEDEKIFFDNRRKGHDGTITINKTQVAEVPHDSDQTPFIGLADKQGHNITTIPLPFYCNHYHSNKDNTLLVGDGVEDLVLIDLSGEEAVMETLCSHETSWNTQQTHCHPTFSWDNRYILFTSDREGTCNLYLVDLDQNDLN</sequence>
<name>A0A0C2W7X5_9BACL</name>
<evidence type="ECO:0000313" key="3">
    <source>
        <dbReference type="Proteomes" id="UP000031938"/>
    </source>
</evidence>
<dbReference type="GO" id="GO:0045490">
    <property type="term" value="P:pectin catabolic process"/>
    <property type="evidence" value="ECO:0007669"/>
    <property type="project" value="InterPro"/>
</dbReference>
<dbReference type="InterPro" id="IPR027946">
    <property type="entry name" value="Ogl_dom"/>
</dbReference>